<dbReference type="OrthoDB" id="1523388at2759"/>
<keyword evidence="2" id="KW-1185">Reference proteome</keyword>
<proteinExistence type="predicted"/>
<evidence type="ECO:0000313" key="1">
    <source>
        <dbReference type="EMBL" id="KAJ4972104.1"/>
    </source>
</evidence>
<dbReference type="EMBL" id="JAMYWD010000005">
    <property type="protein sequence ID" value="KAJ4972104.1"/>
    <property type="molecule type" value="Genomic_DNA"/>
</dbReference>
<organism evidence="1 2">
    <name type="scientific">Protea cynaroides</name>
    <dbReference type="NCBI Taxonomy" id="273540"/>
    <lineage>
        <taxon>Eukaryota</taxon>
        <taxon>Viridiplantae</taxon>
        <taxon>Streptophyta</taxon>
        <taxon>Embryophyta</taxon>
        <taxon>Tracheophyta</taxon>
        <taxon>Spermatophyta</taxon>
        <taxon>Magnoliopsida</taxon>
        <taxon>Proteales</taxon>
        <taxon>Proteaceae</taxon>
        <taxon>Protea</taxon>
    </lineage>
</organism>
<sequence length="151" mass="17930">MARGGPPSVPRIPPNHPYLRLPSTRRRSNYSLRLIMACSTFRKPSGRYLVCYASWNRRSTKAKIAFTQLPNSNEFPRLLQLRPGDRDYFMRYFNISCQWVGLFKTLLFPFGKREFVRWVIPPWSRVAQLSVGQLPFEQWCPVKNRFCLEWI</sequence>
<reference evidence="1" key="1">
    <citation type="journal article" date="2023" name="Plant J.">
        <title>The genome of the king protea, Protea cynaroides.</title>
        <authorList>
            <person name="Chang J."/>
            <person name="Duong T.A."/>
            <person name="Schoeman C."/>
            <person name="Ma X."/>
            <person name="Roodt D."/>
            <person name="Barker N."/>
            <person name="Li Z."/>
            <person name="Van de Peer Y."/>
            <person name="Mizrachi E."/>
        </authorList>
    </citation>
    <scope>NUCLEOTIDE SEQUENCE</scope>
    <source>
        <tissue evidence="1">Young leaves</tissue>
    </source>
</reference>
<dbReference type="Proteomes" id="UP001141806">
    <property type="component" value="Unassembled WGS sequence"/>
</dbReference>
<evidence type="ECO:0000313" key="2">
    <source>
        <dbReference type="Proteomes" id="UP001141806"/>
    </source>
</evidence>
<dbReference type="AlphaFoldDB" id="A0A9Q0QUE3"/>
<name>A0A9Q0QUE3_9MAGN</name>
<accession>A0A9Q0QUE3</accession>
<protein>
    <submittedName>
        <fullName evidence="1">Uncharacterized protein</fullName>
    </submittedName>
</protein>
<comment type="caution">
    <text evidence="1">The sequence shown here is derived from an EMBL/GenBank/DDBJ whole genome shotgun (WGS) entry which is preliminary data.</text>
</comment>
<gene>
    <name evidence="1" type="ORF">NE237_005203</name>
</gene>